<evidence type="ECO:0000313" key="1">
    <source>
        <dbReference type="EMBL" id="UTT62663.1"/>
    </source>
</evidence>
<dbReference type="InterPro" id="IPR023198">
    <property type="entry name" value="PGP-like_dom2"/>
</dbReference>
<name>A0ABY5FWJ2_9MICO</name>
<accession>A0ABY5FWJ2</accession>
<dbReference type="PANTHER" id="PTHR43611">
    <property type="entry name" value="ALPHA-D-GLUCOSE 1-PHOSPHATE PHOSPHATASE"/>
    <property type="match status" value="1"/>
</dbReference>
<keyword evidence="2" id="KW-1185">Reference proteome</keyword>
<dbReference type="PANTHER" id="PTHR43611:SF3">
    <property type="entry name" value="FLAVIN MONONUCLEOTIDE HYDROLASE 1, CHLOROPLATIC"/>
    <property type="match status" value="1"/>
</dbReference>
<dbReference type="Gene3D" id="1.10.150.240">
    <property type="entry name" value="Putative phosphatase, domain 2"/>
    <property type="match status" value="1"/>
</dbReference>
<dbReference type="SUPFAM" id="SSF56784">
    <property type="entry name" value="HAD-like"/>
    <property type="match status" value="1"/>
</dbReference>
<reference evidence="1" key="1">
    <citation type="submission" date="2022-07" db="EMBL/GenBank/DDBJ databases">
        <title>Taxonomic analysis of Microcella humidisoli nov. sp., isolated from riverside soil.</title>
        <authorList>
            <person name="Molina K.M."/>
            <person name="Kim S.B."/>
        </authorList>
    </citation>
    <scope>NUCLEOTIDE SEQUENCE</scope>
    <source>
        <strain evidence="1">MMS21-STM10</strain>
    </source>
</reference>
<gene>
    <name evidence="1" type="ORF">NNL39_00630</name>
</gene>
<dbReference type="Pfam" id="PF00702">
    <property type="entry name" value="Hydrolase"/>
    <property type="match status" value="1"/>
</dbReference>
<dbReference type="EMBL" id="CP101497">
    <property type="protein sequence ID" value="UTT62663.1"/>
    <property type="molecule type" value="Genomic_DNA"/>
</dbReference>
<sequence length="219" mass="24485">MMRSSYWGRLSSVTLLFVFDMDDVLYDYDWRARMQSLTAVTGHDLHELRRRWWISGMEWKAEAGDPSDPDEYLAMVTETIGAPISRDEWVRIRAEATHARPAALEAVRRAAELGQVALLTNNGILIHHHLHEVAPELVGIMGREHMHASAAFGARKPDPLVYERIIAHYGASAADTFFTDDRTENIEGAESIGITAHLYVDEASLRAAIEAFAAEARAA</sequence>
<evidence type="ECO:0008006" key="3">
    <source>
        <dbReference type="Google" id="ProtNLM"/>
    </source>
</evidence>
<organism evidence="1 2">
    <name type="scientific">Microcella humidisoli</name>
    <dbReference type="NCBI Taxonomy" id="2963406"/>
    <lineage>
        <taxon>Bacteria</taxon>
        <taxon>Bacillati</taxon>
        <taxon>Actinomycetota</taxon>
        <taxon>Actinomycetes</taxon>
        <taxon>Micrococcales</taxon>
        <taxon>Microbacteriaceae</taxon>
        <taxon>Microcella</taxon>
    </lineage>
</organism>
<dbReference type="SFLD" id="SFLDG01129">
    <property type="entry name" value="C1.5:_HAD__Beta-PGM__Phosphata"/>
    <property type="match status" value="1"/>
</dbReference>
<protein>
    <recommendedName>
        <fullName evidence="3">Hydrolase of the HAD superfamily</fullName>
    </recommendedName>
</protein>
<dbReference type="RefSeq" id="WP_255159794.1">
    <property type="nucleotide sequence ID" value="NZ_CP101497.1"/>
</dbReference>
<dbReference type="Gene3D" id="3.40.50.1000">
    <property type="entry name" value="HAD superfamily/HAD-like"/>
    <property type="match status" value="1"/>
</dbReference>
<dbReference type="Proteomes" id="UP001060039">
    <property type="component" value="Chromosome"/>
</dbReference>
<dbReference type="InterPro" id="IPR023214">
    <property type="entry name" value="HAD_sf"/>
</dbReference>
<proteinExistence type="predicted"/>
<evidence type="ECO:0000313" key="2">
    <source>
        <dbReference type="Proteomes" id="UP001060039"/>
    </source>
</evidence>
<dbReference type="InterPro" id="IPR036412">
    <property type="entry name" value="HAD-like_sf"/>
</dbReference>
<dbReference type="SFLD" id="SFLDS00003">
    <property type="entry name" value="Haloacid_Dehalogenase"/>
    <property type="match status" value="1"/>
</dbReference>